<proteinExistence type="predicted"/>
<evidence type="ECO:0000256" key="1">
    <source>
        <dbReference type="SAM" id="Phobius"/>
    </source>
</evidence>
<keyword evidence="1" id="KW-0812">Transmembrane</keyword>
<evidence type="ECO:0000313" key="2">
    <source>
        <dbReference type="EMBL" id="QHT96814.1"/>
    </source>
</evidence>
<feature type="transmembrane region" description="Helical" evidence="1">
    <location>
        <begin position="65"/>
        <end position="84"/>
    </location>
</feature>
<keyword evidence="1" id="KW-0472">Membrane</keyword>
<dbReference type="EMBL" id="MN740267">
    <property type="protein sequence ID" value="QHT96814.1"/>
    <property type="molecule type" value="Genomic_DNA"/>
</dbReference>
<reference evidence="2" key="1">
    <citation type="journal article" date="2020" name="Nature">
        <title>Giant virus diversity and host interactions through global metagenomics.</title>
        <authorList>
            <person name="Schulz F."/>
            <person name="Roux S."/>
            <person name="Paez-Espino D."/>
            <person name="Jungbluth S."/>
            <person name="Walsh D.A."/>
            <person name="Denef V.J."/>
            <person name="McMahon K.D."/>
            <person name="Konstantinidis K.T."/>
            <person name="Eloe-Fadrosh E.A."/>
            <person name="Kyrpides N.C."/>
            <person name="Woyke T."/>
        </authorList>
    </citation>
    <scope>NUCLEOTIDE SEQUENCE</scope>
    <source>
        <strain evidence="2">GVMAG-M-3300024336-7</strain>
    </source>
</reference>
<dbReference type="AlphaFoldDB" id="A0A6C0IU66"/>
<organism evidence="2">
    <name type="scientific">viral metagenome</name>
    <dbReference type="NCBI Taxonomy" id="1070528"/>
    <lineage>
        <taxon>unclassified sequences</taxon>
        <taxon>metagenomes</taxon>
        <taxon>organismal metagenomes</taxon>
    </lineage>
</organism>
<accession>A0A6C0IU66</accession>
<name>A0A6C0IU66_9ZZZZ</name>
<protein>
    <submittedName>
        <fullName evidence="2">Uncharacterized protein</fullName>
    </submittedName>
</protein>
<sequence>MKNKTLTSDAVDITTKKRFSLKGFPSFRMILFVFLIFIFVNSDLYIDLVLNDLDGGTVVGVPTHYGTMVQAVTATILYIIADFTTS</sequence>
<keyword evidence="1" id="KW-1133">Transmembrane helix</keyword>
<feature type="transmembrane region" description="Helical" evidence="1">
    <location>
        <begin position="26"/>
        <end position="45"/>
    </location>
</feature>